<keyword evidence="3" id="KW-1185">Reference proteome</keyword>
<sequence length="174" mass="20157">MLRSYLRLVLFTAGLLIGVQIPGFISDYSKRVEAHLIEAQKSLGGYNDTAQRFFKGDVQALIQHYRSSDDPVFRTDADNINTLLTRTQTLDREWLALQGPWYMRAYHVLTAADPDIRKETWNGYSWQVLLSPDVIGWGLVCALLFSLVIESFVLFIDWVFVGRHHVRPVNRDWR</sequence>
<dbReference type="InterPro" id="IPR016917">
    <property type="entry name" value="UCP029393"/>
</dbReference>
<dbReference type="PIRSF" id="PIRSF029393">
    <property type="entry name" value="UCP029393"/>
    <property type="match status" value="1"/>
</dbReference>
<keyword evidence="1" id="KW-1133">Transmembrane helix</keyword>
<evidence type="ECO:0000313" key="2">
    <source>
        <dbReference type="EMBL" id="SDH22198.1"/>
    </source>
</evidence>
<dbReference type="AlphaFoldDB" id="A0A1G8AML6"/>
<dbReference type="Proteomes" id="UP000182894">
    <property type="component" value="Unassembled WGS sequence"/>
</dbReference>
<organism evidence="2 3">
    <name type="scientific">Pseudomonas abietaniphila</name>
    <dbReference type="NCBI Taxonomy" id="89065"/>
    <lineage>
        <taxon>Bacteria</taxon>
        <taxon>Pseudomonadati</taxon>
        <taxon>Pseudomonadota</taxon>
        <taxon>Gammaproteobacteria</taxon>
        <taxon>Pseudomonadales</taxon>
        <taxon>Pseudomonadaceae</taxon>
        <taxon>Pseudomonas</taxon>
    </lineage>
</organism>
<keyword evidence="1" id="KW-0472">Membrane</keyword>
<evidence type="ECO:0000256" key="1">
    <source>
        <dbReference type="SAM" id="Phobius"/>
    </source>
</evidence>
<dbReference type="Pfam" id="PF11157">
    <property type="entry name" value="DUF2937"/>
    <property type="match status" value="1"/>
</dbReference>
<dbReference type="OrthoDB" id="7021410at2"/>
<gene>
    <name evidence="2" type="ORF">SAMN05216605_105106</name>
</gene>
<evidence type="ECO:0008006" key="4">
    <source>
        <dbReference type="Google" id="ProtNLM"/>
    </source>
</evidence>
<reference evidence="3" key="1">
    <citation type="submission" date="2016-10" db="EMBL/GenBank/DDBJ databases">
        <authorList>
            <person name="Varghese N."/>
            <person name="Submissions S."/>
        </authorList>
    </citation>
    <scope>NUCLEOTIDE SEQUENCE [LARGE SCALE GENOMIC DNA]</scope>
    <source>
        <strain evidence="3">ATCC 700689</strain>
    </source>
</reference>
<accession>A0A1G8AML6</accession>
<proteinExistence type="predicted"/>
<evidence type="ECO:0000313" key="3">
    <source>
        <dbReference type="Proteomes" id="UP000182894"/>
    </source>
</evidence>
<keyword evidence="1" id="KW-0812">Transmembrane</keyword>
<feature type="transmembrane region" description="Helical" evidence="1">
    <location>
        <begin position="5"/>
        <end position="25"/>
    </location>
</feature>
<name>A0A1G8AML6_9PSED</name>
<dbReference type="STRING" id="89065.SAMN05216605_105106"/>
<dbReference type="RefSeq" id="WP_074752629.1">
    <property type="nucleotide sequence ID" value="NZ_FNCO01000005.1"/>
</dbReference>
<protein>
    <recommendedName>
        <fullName evidence="4">DUF2937 family protein</fullName>
    </recommendedName>
</protein>
<dbReference type="InterPro" id="IPR022584">
    <property type="entry name" value="DUF2937"/>
</dbReference>
<feature type="transmembrane region" description="Helical" evidence="1">
    <location>
        <begin position="134"/>
        <end position="161"/>
    </location>
</feature>
<dbReference type="EMBL" id="FNCO01000005">
    <property type="protein sequence ID" value="SDH22198.1"/>
    <property type="molecule type" value="Genomic_DNA"/>
</dbReference>